<gene>
    <name evidence="2" type="ORF">ALC60_09158</name>
</gene>
<evidence type="ECO:0000313" key="3">
    <source>
        <dbReference type="Proteomes" id="UP000075809"/>
    </source>
</evidence>
<dbReference type="EMBL" id="KQ982714">
    <property type="protein sequence ID" value="KYQ51734.1"/>
    <property type="molecule type" value="Genomic_DNA"/>
</dbReference>
<name>A0A151WV52_9HYME</name>
<feature type="region of interest" description="Disordered" evidence="1">
    <location>
        <begin position="39"/>
        <end position="86"/>
    </location>
</feature>
<organism evidence="2 3">
    <name type="scientific">Mycetomoellerius zeteki</name>
    <dbReference type="NCBI Taxonomy" id="64791"/>
    <lineage>
        <taxon>Eukaryota</taxon>
        <taxon>Metazoa</taxon>
        <taxon>Ecdysozoa</taxon>
        <taxon>Arthropoda</taxon>
        <taxon>Hexapoda</taxon>
        <taxon>Insecta</taxon>
        <taxon>Pterygota</taxon>
        <taxon>Neoptera</taxon>
        <taxon>Endopterygota</taxon>
        <taxon>Hymenoptera</taxon>
        <taxon>Apocrita</taxon>
        <taxon>Aculeata</taxon>
        <taxon>Formicoidea</taxon>
        <taxon>Formicidae</taxon>
        <taxon>Myrmicinae</taxon>
        <taxon>Mycetomoellerius</taxon>
    </lineage>
</organism>
<protein>
    <submittedName>
        <fullName evidence="2">Uncharacterized protein</fullName>
    </submittedName>
</protein>
<dbReference type="AlphaFoldDB" id="A0A151WV52"/>
<accession>A0A151WV52</accession>
<evidence type="ECO:0000256" key="1">
    <source>
        <dbReference type="SAM" id="MobiDB-lite"/>
    </source>
</evidence>
<sequence>MFSHTMDVYNGQFSYIANISRDVCRRMHTYGSFEIARTHITKPKDTNPSAPDNELQEHNETETKLEPIYPLLPPEEDSTYTLELRG</sequence>
<reference evidence="2 3" key="1">
    <citation type="submission" date="2015-09" db="EMBL/GenBank/DDBJ databases">
        <title>Trachymyrmex zeteki WGS genome.</title>
        <authorList>
            <person name="Nygaard S."/>
            <person name="Hu H."/>
            <person name="Boomsma J."/>
            <person name="Zhang G."/>
        </authorList>
    </citation>
    <scope>NUCLEOTIDE SEQUENCE [LARGE SCALE GENOMIC DNA]</scope>
    <source>
        <strain evidence="2">Tzet28-1</strain>
        <tissue evidence="2">Whole body</tissue>
    </source>
</reference>
<keyword evidence="3" id="KW-1185">Reference proteome</keyword>
<evidence type="ECO:0000313" key="2">
    <source>
        <dbReference type="EMBL" id="KYQ51734.1"/>
    </source>
</evidence>
<feature type="compositionally biased region" description="Basic and acidic residues" evidence="1">
    <location>
        <begin position="55"/>
        <end position="65"/>
    </location>
</feature>
<proteinExistence type="predicted"/>
<dbReference type="Proteomes" id="UP000075809">
    <property type="component" value="Unassembled WGS sequence"/>
</dbReference>